<feature type="transmembrane region" description="Helical" evidence="6">
    <location>
        <begin position="86"/>
        <end position="106"/>
    </location>
</feature>
<keyword evidence="4 6" id="KW-0472">Membrane</keyword>
<feature type="compositionally biased region" description="Low complexity" evidence="5">
    <location>
        <begin position="370"/>
        <end position="381"/>
    </location>
</feature>
<dbReference type="SMART" id="SM00752">
    <property type="entry name" value="HTTM"/>
    <property type="match status" value="1"/>
</dbReference>
<accession>A0ABT2CE95</accession>
<evidence type="ECO:0000259" key="7">
    <source>
        <dbReference type="SMART" id="SM00752"/>
    </source>
</evidence>
<comment type="caution">
    <text evidence="8">The sequence shown here is derived from an EMBL/GenBank/DDBJ whole genome shotgun (WGS) entry which is preliminary data.</text>
</comment>
<feature type="transmembrane region" description="Helical" evidence="6">
    <location>
        <begin position="172"/>
        <end position="202"/>
    </location>
</feature>
<feature type="transmembrane region" description="Helical" evidence="6">
    <location>
        <begin position="315"/>
        <end position="335"/>
    </location>
</feature>
<evidence type="ECO:0000256" key="1">
    <source>
        <dbReference type="ARBA" id="ARBA00004127"/>
    </source>
</evidence>
<evidence type="ECO:0000256" key="3">
    <source>
        <dbReference type="ARBA" id="ARBA00022989"/>
    </source>
</evidence>
<comment type="subcellular location">
    <subcellularLocation>
        <location evidence="1">Endomembrane system</location>
        <topology evidence="1">Multi-pass membrane protein</topology>
    </subcellularLocation>
</comment>
<dbReference type="RefSeq" id="WP_258786623.1">
    <property type="nucleotide sequence ID" value="NZ_JANUGQ010000005.1"/>
</dbReference>
<keyword evidence="3 6" id="KW-1133">Transmembrane helix</keyword>
<dbReference type="InterPro" id="IPR011020">
    <property type="entry name" value="HTTM-like"/>
</dbReference>
<dbReference type="InterPro" id="IPR052964">
    <property type="entry name" value="Sporulation_signal_mat"/>
</dbReference>
<feature type="transmembrane region" description="Helical" evidence="6">
    <location>
        <begin position="341"/>
        <end position="359"/>
    </location>
</feature>
<dbReference type="PANTHER" id="PTHR39535:SF2">
    <property type="entry name" value="HTTM DOMAIN-CONTAINING PROTEIN"/>
    <property type="match status" value="1"/>
</dbReference>
<feature type="region of interest" description="Disordered" evidence="5">
    <location>
        <begin position="370"/>
        <end position="397"/>
    </location>
</feature>
<evidence type="ECO:0000256" key="4">
    <source>
        <dbReference type="ARBA" id="ARBA00023136"/>
    </source>
</evidence>
<dbReference type="EMBL" id="JANUGQ010000005">
    <property type="protein sequence ID" value="MCS0635739.1"/>
    <property type="molecule type" value="Genomic_DNA"/>
</dbReference>
<feature type="domain" description="HTTM-like" evidence="7">
    <location>
        <begin position="24"/>
        <end position="352"/>
    </location>
</feature>
<keyword evidence="9" id="KW-1185">Reference proteome</keyword>
<keyword evidence="2 6" id="KW-0812">Transmembrane</keyword>
<feature type="transmembrane region" description="Helical" evidence="6">
    <location>
        <begin position="227"/>
        <end position="250"/>
    </location>
</feature>
<feature type="transmembrane region" description="Helical" evidence="6">
    <location>
        <begin position="288"/>
        <end position="308"/>
    </location>
</feature>
<reference evidence="8" key="1">
    <citation type="submission" date="2022-08" db="EMBL/GenBank/DDBJ databases">
        <authorList>
            <person name="Somphong A."/>
            <person name="Phongsopitanun W."/>
        </authorList>
    </citation>
    <scope>NUCLEOTIDE SEQUENCE</scope>
    <source>
        <strain evidence="8">LP05-1</strain>
    </source>
</reference>
<organism evidence="8 9">
    <name type="scientific">Streptomyces pyxinae</name>
    <dbReference type="NCBI Taxonomy" id="2970734"/>
    <lineage>
        <taxon>Bacteria</taxon>
        <taxon>Bacillati</taxon>
        <taxon>Actinomycetota</taxon>
        <taxon>Actinomycetes</taxon>
        <taxon>Kitasatosporales</taxon>
        <taxon>Streptomycetaceae</taxon>
        <taxon>Streptomyces</taxon>
    </lineage>
</organism>
<gene>
    <name evidence="8" type="ORF">NX801_08690</name>
</gene>
<sequence length="397" mass="44327">MSGSPGLADAPVRRALDWACDPYRWRYQAAAVRIGMALTWLILLLHEFPRRGRLWGPDAAWSWQLAQRQLEESHAFSVLLWWPGELWFEAFYALSVAVAAALLVGWRTRTMSFLFLICVLSLDHRNEWVLNAGDTVFRLTAVYLVFMRPGRVWSLDARRAGRPVRRDRTGPVLWALCGLVLAYLTLGAILTGGWSLVLWLYWLAHAVRAIGDRHEGTRGTLDLIGDIVHNAAVVMLMIQVCLVYATAGWYKIQGRQWQDGSGVYWGLGLDWLTPFPSLTQLITSHALLVLALSYGTVVLQVAFPFGVFNRRLKNVMLALMFAEHIGIGVLMGLFYFSLSMIVADLVFLPTGFLLGAAEYGRRAVRRARPAVPRRPAGEAAGESGPPWRDPGGVPAKT</sequence>
<feature type="transmembrane region" description="Helical" evidence="6">
    <location>
        <begin position="262"/>
        <end position="282"/>
    </location>
</feature>
<evidence type="ECO:0000256" key="6">
    <source>
        <dbReference type="SAM" id="Phobius"/>
    </source>
</evidence>
<dbReference type="PANTHER" id="PTHR39535">
    <property type="entry name" value="SPORULATION-DELAYING PROTEIN SDPB"/>
    <property type="match status" value="1"/>
</dbReference>
<name>A0ABT2CE95_9ACTN</name>
<protein>
    <submittedName>
        <fullName evidence="8">HTTM domain-containing protein</fullName>
    </submittedName>
</protein>
<evidence type="ECO:0000313" key="9">
    <source>
        <dbReference type="Proteomes" id="UP001431313"/>
    </source>
</evidence>
<evidence type="ECO:0000256" key="5">
    <source>
        <dbReference type="SAM" id="MobiDB-lite"/>
    </source>
</evidence>
<evidence type="ECO:0000256" key="2">
    <source>
        <dbReference type="ARBA" id="ARBA00022692"/>
    </source>
</evidence>
<evidence type="ECO:0000313" key="8">
    <source>
        <dbReference type="EMBL" id="MCS0635739.1"/>
    </source>
</evidence>
<proteinExistence type="predicted"/>
<dbReference type="Proteomes" id="UP001431313">
    <property type="component" value="Unassembled WGS sequence"/>
</dbReference>